<name>A0A0V0RRF7_9BILA</name>
<proteinExistence type="predicted"/>
<comment type="caution">
    <text evidence="1">The sequence shown here is derived from an EMBL/GenBank/DDBJ whole genome shotgun (WGS) entry which is preliminary data.</text>
</comment>
<dbReference type="AlphaFoldDB" id="A0A0V0RRF7"/>
<protein>
    <submittedName>
        <fullName evidence="1">Uncharacterized protein</fullName>
    </submittedName>
</protein>
<organism evidence="1 2">
    <name type="scientific">Trichinella nelsoni</name>
    <dbReference type="NCBI Taxonomy" id="6336"/>
    <lineage>
        <taxon>Eukaryota</taxon>
        <taxon>Metazoa</taxon>
        <taxon>Ecdysozoa</taxon>
        <taxon>Nematoda</taxon>
        <taxon>Enoplea</taxon>
        <taxon>Dorylaimia</taxon>
        <taxon>Trichinellida</taxon>
        <taxon>Trichinellidae</taxon>
        <taxon>Trichinella</taxon>
    </lineage>
</organism>
<evidence type="ECO:0000313" key="1">
    <source>
        <dbReference type="EMBL" id="KRX17073.1"/>
    </source>
</evidence>
<dbReference type="Proteomes" id="UP000054630">
    <property type="component" value="Unassembled WGS sequence"/>
</dbReference>
<dbReference type="EMBL" id="JYDL01000094">
    <property type="protein sequence ID" value="KRX17073.1"/>
    <property type="molecule type" value="Genomic_DNA"/>
</dbReference>
<evidence type="ECO:0000313" key="2">
    <source>
        <dbReference type="Proteomes" id="UP000054630"/>
    </source>
</evidence>
<keyword evidence="2" id="KW-1185">Reference proteome</keyword>
<gene>
    <name evidence="1" type="ORF">T07_761</name>
</gene>
<accession>A0A0V0RRF7</accession>
<sequence>MPNTASDKILEKYYSTVGKVPNFFTSRTNWRICVYVCKRTAWASKRKIPINHPTGPGQQISYITAR</sequence>
<reference evidence="1 2" key="1">
    <citation type="submission" date="2015-01" db="EMBL/GenBank/DDBJ databases">
        <title>Evolution of Trichinella species and genotypes.</title>
        <authorList>
            <person name="Korhonen P.K."/>
            <person name="Edoardo P."/>
            <person name="Giuseppe L.R."/>
            <person name="Gasser R.B."/>
        </authorList>
    </citation>
    <scope>NUCLEOTIDE SEQUENCE [LARGE SCALE GENOMIC DNA]</scope>
    <source>
        <strain evidence="1">ISS37</strain>
    </source>
</reference>